<feature type="region of interest" description="Disordered" evidence="8">
    <location>
        <begin position="141"/>
        <end position="170"/>
    </location>
</feature>
<keyword evidence="4 7" id="KW-0812">Transmembrane</keyword>
<dbReference type="GO" id="GO:0005886">
    <property type="term" value="C:plasma membrane"/>
    <property type="evidence" value="ECO:0007669"/>
    <property type="project" value="UniProtKB-SubCell"/>
</dbReference>
<evidence type="ECO:0000256" key="1">
    <source>
        <dbReference type="ARBA" id="ARBA00004162"/>
    </source>
</evidence>
<keyword evidence="7" id="KW-0813">Transport</keyword>
<organism evidence="10 11">
    <name type="scientific">Lampropedia aestuarii</name>
    <dbReference type="NCBI Taxonomy" id="2562762"/>
    <lineage>
        <taxon>Bacteria</taxon>
        <taxon>Pseudomonadati</taxon>
        <taxon>Pseudomonadota</taxon>
        <taxon>Betaproteobacteria</taxon>
        <taxon>Burkholderiales</taxon>
        <taxon>Comamonadaceae</taxon>
        <taxon>Lampropedia</taxon>
    </lineage>
</organism>
<comment type="similarity">
    <text evidence="2 7">Belongs to the ExbD/TolR family.</text>
</comment>
<evidence type="ECO:0000256" key="8">
    <source>
        <dbReference type="SAM" id="MobiDB-lite"/>
    </source>
</evidence>
<dbReference type="PANTHER" id="PTHR30558:SF7">
    <property type="entry name" value="TOL-PAL SYSTEM PROTEIN TOLR"/>
    <property type="match status" value="1"/>
</dbReference>
<dbReference type="Pfam" id="PF02472">
    <property type="entry name" value="ExbD"/>
    <property type="match status" value="1"/>
</dbReference>
<evidence type="ECO:0000313" key="10">
    <source>
        <dbReference type="EMBL" id="THJ33461.1"/>
    </source>
</evidence>
<dbReference type="GO" id="GO:0022857">
    <property type="term" value="F:transmembrane transporter activity"/>
    <property type="evidence" value="ECO:0007669"/>
    <property type="project" value="InterPro"/>
</dbReference>
<evidence type="ECO:0000256" key="7">
    <source>
        <dbReference type="RuleBase" id="RU003879"/>
    </source>
</evidence>
<dbReference type="OrthoDB" id="9798629at2"/>
<keyword evidence="3" id="KW-1003">Cell membrane</keyword>
<dbReference type="Proteomes" id="UP000306236">
    <property type="component" value="Unassembled WGS sequence"/>
</dbReference>
<keyword evidence="5 9" id="KW-1133">Transmembrane helix</keyword>
<feature type="transmembrane region" description="Helical" evidence="9">
    <location>
        <begin position="20"/>
        <end position="40"/>
    </location>
</feature>
<keyword evidence="11" id="KW-1185">Reference proteome</keyword>
<dbReference type="InterPro" id="IPR003400">
    <property type="entry name" value="ExbD"/>
</dbReference>
<name>A0A4S5BR41_9BURK</name>
<comment type="caution">
    <text evidence="10">The sequence shown here is derived from an EMBL/GenBank/DDBJ whole genome shotgun (WGS) entry which is preliminary data.</text>
</comment>
<dbReference type="Gene3D" id="3.30.420.270">
    <property type="match status" value="1"/>
</dbReference>
<evidence type="ECO:0000256" key="2">
    <source>
        <dbReference type="ARBA" id="ARBA00005811"/>
    </source>
</evidence>
<keyword evidence="7" id="KW-0653">Protein transport</keyword>
<evidence type="ECO:0000256" key="4">
    <source>
        <dbReference type="ARBA" id="ARBA00022692"/>
    </source>
</evidence>
<reference evidence="10 11" key="1">
    <citation type="submission" date="2019-04" db="EMBL/GenBank/DDBJ databases">
        <title>Lampropedia sp YIM MLB12 draf genome.</title>
        <authorList>
            <person name="Wang Y.-X."/>
        </authorList>
    </citation>
    <scope>NUCLEOTIDE SEQUENCE [LARGE SCALE GENOMIC DNA]</scope>
    <source>
        <strain evidence="10 11">YIM MLB12</strain>
    </source>
</reference>
<evidence type="ECO:0000256" key="9">
    <source>
        <dbReference type="SAM" id="Phobius"/>
    </source>
</evidence>
<dbReference type="EMBL" id="SSWX01000010">
    <property type="protein sequence ID" value="THJ33461.1"/>
    <property type="molecule type" value="Genomic_DNA"/>
</dbReference>
<dbReference type="AlphaFoldDB" id="A0A4S5BR41"/>
<dbReference type="PANTHER" id="PTHR30558">
    <property type="entry name" value="EXBD MEMBRANE COMPONENT OF PMF-DRIVEN MACROMOLECULE IMPORT SYSTEM"/>
    <property type="match status" value="1"/>
</dbReference>
<comment type="subcellular location">
    <subcellularLocation>
        <location evidence="1">Cell membrane</location>
        <topology evidence="1">Single-pass membrane protein</topology>
    </subcellularLocation>
    <subcellularLocation>
        <location evidence="7">Cell membrane</location>
        <topology evidence="7">Single-pass type II membrane protein</topology>
    </subcellularLocation>
</comment>
<evidence type="ECO:0000313" key="11">
    <source>
        <dbReference type="Proteomes" id="UP000306236"/>
    </source>
</evidence>
<feature type="compositionally biased region" description="Low complexity" evidence="8">
    <location>
        <begin position="154"/>
        <end position="170"/>
    </location>
</feature>
<keyword evidence="6 9" id="KW-0472">Membrane</keyword>
<evidence type="ECO:0000256" key="5">
    <source>
        <dbReference type="ARBA" id="ARBA00022989"/>
    </source>
</evidence>
<sequence>MAFSNMEQDSDDVMGEINMVPLIDIMLVLLIIFIITVPVIKQAMHVELPQASSAPEDSKPETISLSIDQDGQFYLDTTPVDDDTLREAMKVAIEKADSPAKEPALHISGDKNVRYDRIARAMALANEAGVSKIGFVTEPDGQAGTVNPDNLPVGTSAAGQAPATAPTANN</sequence>
<gene>
    <name evidence="10" type="ORF">E8K88_09260</name>
</gene>
<protein>
    <submittedName>
        <fullName evidence="10">Biopolymer transporter ExbD</fullName>
    </submittedName>
</protein>
<evidence type="ECO:0000256" key="3">
    <source>
        <dbReference type="ARBA" id="ARBA00022475"/>
    </source>
</evidence>
<proteinExistence type="inferred from homology"/>
<accession>A0A4S5BR41</accession>
<dbReference type="GO" id="GO:0015031">
    <property type="term" value="P:protein transport"/>
    <property type="evidence" value="ECO:0007669"/>
    <property type="project" value="UniProtKB-KW"/>
</dbReference>
<evidence type="ECO:0000256" key="6">
    <source>
        <dbReference type="ARBA" id="ARBA00023136"/>
    </source>
</evidence>